<evidence type="ECO:0000256" key="2">
    <source>
        <dbReference type="SAM" id="SignalP"/>
    </source>
</evidence>
<keyword evidence="2" id="KW-0732">Signal</keyword>
<dbReference type="RefSeq" id="WP_253760203.1">
    <property type="nucleotide sequence ID" value="NZ_BAABKA010000126.1"/>
</dbReference>
<dbReference type="EMBL" id="JAMZEB010000003">
    <property type="protein sequence ID" value="MCP2365734.1"/>
    <property type="molecule type" value="Genomic_DNA"/>
</dbReference>
<accession>A0A9X2GY19</accession>
<organism evidence="3 4">
    <name type="scientific">Nonomuraea thailandensis</name>
    <dbReference type="NCBI Taxonomy" id="1188745"/>
    <lineage>
        <taxon>Bacteria</taxon>
        <taxon>Bacillati</taxon>
        <taxon>Actinomycetota</taxon>
        <taxon>Actinomycetes</taxon>
        <taxon>Streptosporangiales</taxon>
        <taxon>Streptosporangiaceae</taxon>
        <taxon>Nonomuraea</taxon>
    </lineage>
</organism>
<sequence>MNVSRRIATTFFAIFAAAALASSLPSFSQPAQASVAFDDPWTAAPVEPVEPGEETEGGPVTSDGDPWH</sequence>
<name>A0A9X2GY19_9ACTN</name>
<evidence type="ECO:0000313" key="3">
    <source>
        <dbReference type="EMBL" id="MCP2365734.1"/>
    </source>
</evidence>
<dbReference type="AlphaFoldDB" id="A0A9X2GY19"/>
<evidence type="ECO:0000256" key="1">
    <source>
        <dbReference type="SAM" id="MobiDB-lite"/>
    </source>
</evidence>
<evidence type="ECO:0000313" key="4">
    <source>
        <dbReference type="Proteomes" id="UP001139648"/>
    </source>
</evidence>
<feature type="region of interest" description="Disordered" evidence="1">
    <location>
        <begin position="38"/>
        <end position="68"/>
    </location>
</feature>
<proteinExistence type="predicted"/>
<feature type="signal peptide" evidence="2">
    <location>
        <begin position="1"/>
        <end position="28"/>
    </location>
</feature>
<protein>
    <submittedName>
        <fullName evidence="3">Uncharacterized protein</fullName>
    </submittedName>
</protein>
<feature type="chain" id="PRO_5040853915" evidence="2">
    <location>
        <begin position="29"/>
        <end position="68"/>
    </location>
</feature>
<keyword evidence="4" id="KW-1185">Reference proteome</keyword>
<dbReference type="Proteomes" id="UP001139648">
    <property type="component" value="Unassembled WGS sequence"/>
</dbReference>
<gene>
    <name evidence="3" type="ORF">HD597_012838</name>
</gene>
<reference evidence="3" key="1">
    <citation type="submission" date="2022-06" db="EMBL/GenBank/DDBJ databases">
        <title>Sequencing the genomes of 1000 actinobacteria strains.</title>
        <authorList>
            <person name="Klenk H.-P."/>
        </authorList>
    </citation>
    <scope>NUCLEOTIDE SEQUENCE</scope>
    <source>
        <strain evidence="3">DSM 46694</strain>
    </source>
</reference>
<comment type="caution">
    <text evidence="3">The sequence shown here is derived from an EMBL/GenBank/DDBJ whole genome shotgun (WGS) entry which is preliminary data.</text>
</comment>